<evidence type="ECO:0000259" key="3">
    <source>
        <dbReference type="Pfam" id="PF26649"/>
    </source>
</evidence>
<feature type="compositionally biased region" description="Polar residues" evidence="2">
    <location>
        <begin position="394"/>
        <end position="403"/>
    </location>
</feature>
<feature type="compositionally biased region" description="Basic and acidic residues" evidence="2">
    <location>
        <begin position="1295"/>
        <end position="1306"/>
    </location>
</feature>
<feature type="region of interest" description="Disordered" evidence="2">
    <location>
        <begin position="859"/>
        <end position="928"/>
    </location>
</feature>
<protein>
    <recommendedName>
        <fullName evidence="3">Apical junction molecule ajm1 alpha/beta domain-containing protein</fullName>
    </recommendedName>
</protein>
<reference evidence="4" key="1">
    <citation type="submission" date="2023-10" db="EMBL/GenBank/DDBJ databases">
        <title>Genome assembly of Pristionchus species.</title>
        <authorList>
            <person name="Yoshida K."/>
            <person name="Sommer R.J."/>
        </authorList>
    </citation>
    <scope>NUCLEOTIDE SEQUENCE</scope>
    <source>
        <strain evidence="4">RS5133</strain>
    </source>
</reference>
<feature type="compositionally biased region" description="Basic and acidic residues" evidence="2">
    <location>
        <begin position="1339"/>
        <end position="1375"/>
    </location>
</feature>
<feature type="region of interest" description="Disordered" evidence="2">
    <location>
        <begin position="35"/>
        <end position="98"/>
    </location>
</feature>
<dbReference type="EMBL" id="BTSY01000006">
    <property type="protein sequence ID" value="GMT31913.1"/>
    <property type="molecule type" value="Genomic_DNA"/>
</dbReference>
<feature type="region of interest" description="Disordered" evidence="2">
    <location>
        <begin position="1389"/>
        <end position="1429"/>
    </location>
</feature>
<feature type="region of interest" description="Disordered" evidence="2">
    <location>
        <begin position="973"/>
        <end position="996"/>
    </location>
</feature>
<feature type="compositionally biased region" description="Pro residues" evidence="2">
    <location>
        <begin position="334"/>
        <end position="346"/>
    </location>
</feature>
<feature type="compositionally biased region" description="Basic and acidic residues" evidence="2">
    <location>
        <begin position="501"/>
        <end position="510"/>
    </location>
</feature>
<feature type="non-terminal residue" evidence="4">
    <location>
        <position position="1"/>
    </location>
</feature>
<comment type="caution">
    <text evidence="4">The sequence shown here is derived from an EMBL/GenBank/DDBJ whole genome shotgun (WGS) entry which is preliminary data.</text>
</comment>
<accession>A0AAV5WMQ7</accession>
<proteinExistence type="predicted"/>
<sequence>RQSMESPFEAFLQAAFSVVLAIVFAWRLIVFSAKEEEDDSNNNRRREVLDSPSSDVSDEMDPSVPSSLRGLLSTDVLPEGASSSSEEDDFLHHPPPPHLLNMGSLEIIHEESDEARSISSASFASPRTVLDAHPSRRSDYRSISSLSSASDYRSPTSQLSPREQPNNLTMDEEEQPQARVDTSQTLSGSEAESTSPEVTIIEKSSETDSNEGLLRGLAQLSVEPVKMATKSTEGSTDSVLIATEQEEGEEIQVEPAFSHNDADRDTTEEIVFETTRPTPMDDVRSLDSVSLVLNESRDSVLDHSITSNPIDETAIVEKSMEQRNSIFRERRDSSPPPDLPPPPPLPILTSTPRETSHASITLTHGPPPPPSSQQPVDVDVERSMQRVARYGQIYSDSAKSRMNTARDERNDQGMSSPPPAAPPLPPYSTSIPVYTSNPAGSTKSYSSRDDLLESDHAPSRSTVREIPVLRAPSAAASSVLDAAYAVQAPASTGASLASYHHSRDPSADMHDEYYRREVLTRTIITRSTEQLSNPLRSSSPIERYVTYNPSDDTREIREVEYRVNRVRDVEEEERRIFDERERRRGEEEDRRKRDEDMRREMERLEREAMERLRRDRELKERELESTRAERERHELDKLDKERRDRELLERARREDWERRENERRALEDADLDRRRQIERERLERERLIEEQRERERLEREKERLERERIEREKIERERIERERIERERIERERIEIERIERIKKEKLEKERREKEREREEAERLRKEREELERLERERRELEARERELLAIAQREAAERERERLEDEERERRRRAEEEREAAIIAEKQRALAEKERLRRQQEQEEKDRLERLRIEQERREHEKQEYERRERERQEEERREMELIEAQRRARDQRDKERVDDEMRERARQEEERRERERREKERREAMERERLRQIEEAKERDRIATLEKIAAERRYHRDRELTRERELAELEARTNELKDLERKQQERRQREREAEEYEIEQIRRLEAENRAIRDRERQAAAERDTARRLEDRRSRDKLDHIIREKTEKEKMEEAKRQLLADKEWRDRRRHDPFSKENLERLTRKPHYSRENLSQPEFVTKVERQVIERVDRNMWVDDRLIPTTYTTSSYAIEGGDDYNRDRLFSRSNEMNRAGSARTSSRLLRSRMDQARKDFLAGPDASSDAITDRFLKSTDDLSKRPAPEYRGPLLQKFHDDSFSSRPSGDANAPYPRVGPSQYAAEFEQLLAETERKYADYRSRSRSSQPNLYSRARNYSSTFLETDVDTGRPDLASVLRETEETNLDDVHRRSGSALDTERSSRRDVVDAPGAVHSRSKSADYLMDRRAREESAVPENDLQRQPRDISPHVSEHEMRFRKSTEKLDVPDWYRDQHRTTGRATDLDATLSRPGQGYRQSVIEHRPPSSSSLRYGAPFSYTDGGYQPAPTAAAPTARSPPVGGFDTRGMFDRYAGEIAEMRRSRSSLHHVGQQEQPPARQDHKLLFPEQPVPVARRSLSQEVISSTHQQTVARALPGYTVSDVPDTWEMITRNRRSRVIEVADTFVPPRKGDSSASRYGGRVTIEEVLDSIFNDTHPAPHPHPNEDTSLPQGDHLYHGNHDGPSIYTHNYMLMDQVIKRPDQAEDLLKEENLFVRCSYCHRTRELATARLQYVSCKHCYTYYCSRHCRQNDWSKHGGRCSFARINTLCKDVIMKVRTDTEAQWWMSRVAREGYSKRGRGSVNIRLASPQLAQAYVTRGWPALANYQPENLLYYYTIAALVQERKDPSLIMLCKKYDPTDKFILSVSIIADVEHCPSTPPPESSEWPAGAHFADTGARPASAGALHHLSQNIPVVDMRTLVPTDV</sequence>
<evidence type="ECO:0000256" key="2">
    <source>
        <dbReference type="SAM" id="MobiDB-lite"/>
    </source>
</evidence>
<dbReference type="Pfam" id="PF26649">
    <property type="entry name" value="Ajm-1"/>
    <property type="match status" value="1"/>
</dbReference>
<name>A0AAV5WMQ7_9BILA</name>
<gene>
    <name evidence="4" type="ORF">PFISCL1PPCAC_23210</name>
</gene>
<feature type="coiled-coil region" evidence="1">
    <location>
        <begin position="569"/>
        <end position="643"/>
    </location>
</feature>
<organism evidence="4 5">
    <name type="scientific">Pristionchus fissidentatus</name>
    <dbReference type="NCBI Taxonomy" id="1538716"/>
    <lineage>
        <taxon>Eukaryota</taxon>
        <taxon>Metazoa</taxon>
        <taxon>Ecdysozoa</taxon>
        <taxon>Nematoda</taxon>
        <taxon>Chromadorea</taxon>
        <taxon>Rhabditida</taxon>
        <taxon>Rhabditina</taxon>
        <taxon>Diplogasteromorpha</taxon>
        <taxon>Diplogasteroidea</taxon>
        <taxon>Neodiplogasteridae</taxon>
        <taxon>Pristionchus</taxon>
    </lineage>
</organism>
<dbReference type="InterPro" id="IPR058586">
    <property type="entry name" value="Ajm-1"/>
</dbReference>
<feature type="compositionally biased region" description="Low complexity" evidence="2">
    <location>
        <begin position="141"/>
        <end position="154"/>
    </location>
</feature>
<keyword evidence="5" id="KW-1185">Reference proteome</keyword>
<feature type="region of interest" description="Disordered" evidence="2">
    <location>
        <begin position="1194"/>
        <end position="1232"/>
    </location>
</feature>
<dbReference type="PANTHER" id="PTHR21517:SF3">
    <property type="entry name" value="APICAL JUNCTION COMPONENT 1 HOMOLOG"/>
    <property type="match status" value="1"/>
</dbReference>
<dbReference type="GO" id="GO:0045216">
    <property type="term" value="P:cell-cell junction organization"/>
    <property type="evidence" value="ECO:0007669"/>
    <property type="project" value="InterPro"/>
</dbReference>
<feature type="region of interest" description="Disordered" evidence="2">
    <location>
        <begin position="1012"/>
        <end position="1032"/>
    </location>
</feature>
<feature type="compositionally biased region" description="Basic and acidic residues" evidence="2">
    <location>
        <begin position="318"/>
        <end position="333"/>
    </location>
</feature>
<feature type="compositionally biased region" description="Basic and acidic residues" evidence="2">
    <location>
        <begin position="973"/>
        <end position="994"/>
    </location>
</feature>
<feature type="domain" description="Apical junction molecule ajm1 alpha/beta" evidence="3">
    <location>
        <begin position="1694"/>
        <end position="1809"/>
    </location>
</feature>
<feature type="region of interest" description="Disordered" evidence="2">
    <location>
        <begin position="748"/>
        <end position="776"/>
    </location>
</feature>
<dbReference type="GO" id="GO:0043296">
    <property type="term" value="C:apical junction complex"/>
    <property type="evidence" value="ECO:0007669"/>
    <property type="project" value="TreeGrafter"/>
</dbReference>
<dbReference type="SUPFAM" id="SSF144232">
    <property type="entry name" value="HIT/MYND zinc finger-like"/>
    <property type="match status" value="1"/>
</dbReference>
<dbReference type="PANTHER" id="PTHR21517">
    <property type="entry name" value="APICAL JUNCTION COMPONENT 1 HOMOLOG"/>
    <property type="match status" value="1"/>
</dbReference>
<evidence type="ECO:0000313" key="5">
    <source>
        <dbReference type="Proteomes" id="UP001432322"/>
    </source>
</evidence>
<feature type="compositionally biased region" description="Polar residues" evidence="2">
    <location>
        <begin position="348"/>
        <end position="362"/>
    </location>
</feature>
<feature type="region of interest" description="Disordered" evidence="2">
    <location>
        <begin position="796"/>
        <end position="818"/>
    </location>
</feature>
<feature type="compositionally biased region" description="Polar residues" evidence="2">
    <location>
        <begin position="180"/>
        <end position="197"/>
    </location>
</feature>
<dbReference type="Proteomes" id="UP001432322">
    <property type="component" value="Unassembled WGS sequence"/>
</dbReference>
<keyword evidence="1" id="KW-0175">Coiled coil</keyword>
<dbReference type="InterPro" id="IPR038825">
    <property type="entry name" value="Apical_junction"/>
</dbReference>
<feature type="compositionally biased region" description="Polar residues" evidence="2">
    <location>
        <begin position="427"/>
        <end position="445"/>
    </location>
</feature>
<evidence type="ECO:0000313" key="4">
    <source>
        <dbReference type="EMBL" id="GMT31913.1"/>
    </source>
</evidence>
<evidence type="ECO:0000256" key="1">
    <source>
        <dbReference type="SAM" id="Coils"/>
    </source>
</evidence>
<feature type="region of interest" description="Disordered" evidence="2">
    <location>
        <begin position="246"/>
        <end position="282"/>
    </location>
</feature>
<feature type="region of interest" description="Disordered" evidence="2">
    <location>
        <begin position="491"/>
        <end position="510"/>
    </location>
</feature>
<dbReference type="GO" id="GO:0005886">
    <property type="term" value="C:plasma membrane"/>
    <property type="evidence" value="ECO:0007669"/>
    <property type="project" value="TreeGrafter"/>
</dbReference>
<feature type="region of interest" description="Disordered" evidence="2">
    <location>
        <begin position="111"/>
        <end position="212"/>
    </location>
</feature>
<feature type="compositionally biased region" description="Basic and acidic residues" evidence="2">
    <location>
        <begin position="446"/>
        <end position="458"/>
    </location>
</feature>
<feature type="region of interest" description="Disordered" evidence="2">
    <location>
        <begin position="1295"/>
        <end position="1375"/>
    </location>
</feature>
<feature type="region of interest" description="Disordered" evidence="2">
    <location>
        <begin position="303"/>
        <end position="466"/>
    </location>
</feature>
<feature type="compositionally biased region" description="Pro residues" evidence="2">
    <location>
        <begin position="416"/>
        <end position="426"/>
    </location>
</feature>
<feature type="compositionally biased region" description="Polar residues" evidence="2">
    <location>
        <begin position="155"/>
        <end position="169"/>
    </location>
</feature>
<feature type="compositionally biased region" description="Basic and acidic residues" evidence="2">
    <location>
        <begin position="1313"/>
        <end position="1323"/>
    </location>
</feature>